<sequence length="164" mass="18821">MKKLILFITLLFTLTLFGCVSDPNTYYFDSNILLSNTVKIELVYYQNDAPEMIVVDQTDFPNFDYDRSMVIETLDSSLLEPFILELSLITFHIQNKSSNSPVGNTLILHQTNGNMIVISCTLIDGTAYSFVSTFDSDSHFIEHIARFADRPKFDEMLQKYFNSI</sequence>
<dbReference type="Proteomes" id="UP001177160">
    <property type="component" value="Unassembled WGS sequence"/>
</dbReference>
<name>A0ABT2YBL1_9MOLU</name>
<proteinExistence type="predicted"/>
<evidence type="ECO:0008006" key="3">
    <source>
        <dbReference type="Google" id="ProtNLM"/>
    </source>
</evidence>
<organism evidence="1 2">
    <name type="scientific">Paracholeplasma manati</name>
    <dbReference type="NCBI Taxonomy" id="591373"/>
    <lineage>
        <taxon>Bacteria</taxon>
        <taxon>Bacillati</taxon>
        <taxon>Mycoplasmatota</taxon>
        <taxon>Mollicutes</taxon>
        <taxon>Acholeplasmatales</taxon>
        <taxon>Acholeplasmataceae</taxon>
        <taxon>Paracholeplasma</taxon>
    </lineage>
</organism>
<accession>A0ABT2YBL1</accession>
<dbReference type="PROSITE" id="PS51257">
    <property type="entry name" value="PROKAR_LIPOPROTEIN"/>
    <property type="match status" value="1"/>
</dbReference>
<reference evidence="1" key="1">
    <citation type="submission" date="2022-09" db="EMBL/GenBank/DDBJ databases">
        <title>Novel Mycoplasma species identified in domestic and wild animals.</title>
        <authorList>
            <person name="Volokhov D.V."/>
            <person name="Furtak V.A."/>
            <person name="Zagorodnyaya T.A."/>
        </authorList>
    </citation>
    <scope>NUCLEOTIDE SEQUENCE</scope>
    <source>
        <strain evidence="1">Oakley</strain>
    </source>
</reference>
<protein>
    <recommendedName>
        <fullName evidence="3">Lipoprotein</fullName>
    </recommendedName>
</protein>
<dbReference type="EMBL" id="JAOVQM010000002">
    <property type="protein sequence ID" value="MCV2231768.1"/>
    <property type="molecule type" value="Genomic_DNA"/>
</dbReference>
<evidence type="ECO:0000313" key="2">
    <source>
        <dbReference type="Proteomes" id="UP001177160"/>
    </source>
</evidence>
<dbReference type="RefSeq" id="WP_263607921.1">
    <property type="nucleotide sequence ID" value="NZ_JAOVQM010000002.1"/>
</dbReference>
<gene>
    <name evidence="1" type="ORF">N7548_02900</name>
</gene>
<evidence type="ECO:0000313" key="1">
    <source>
        <dbReference type="EMBL" id="MCV2231768.1"/>
    </source>
</evidence>
<keyword evidence="2" id="KW-1185">Reference proteome</keyword>
<comment type="caution">
    <text evidence="1">The sequence shown here is derived from an EMBL/GenBank/DDBJ whole genome shotgun (WGS) entry which is preliminary data.</text>
</comment>